<evidence type="ECO:0000313" key="5">
    <source>
        <dbReference type="Proteomes" id="UP000494119"/>
    </source>
</evidence>
<dbReference type="EMBL" id="CADIKL010000006">
    <property type="protein sequence ID" value="CAB3783797.1"/>
    <property type="molecule type" value="Genomic_DNA"/>
</dbReference>
<keyword evidence="5" id="KW-1185">Reference proteome</keyword>
<comment type="similarity">
    <text evidence="2">Belongs to the methyl-accepting chemotaxis (MCP) protein family.</text>
</comment>
<evidence type="ECO:0000256" key="2">
    <source>
        <dbReference type="ARBA" id="ARBA00029447"/>
    </source>
</evidence>
<dbReference type="AlphaFoldDB" id="A0A6J5FN78"/>
<dbReference type="Gene3D" id="1.10.287.950">
    <property type="entry name" value="Methyl-accepting chemotaxis protein"/>
    <property type="match status" value="1"/>
</dbReference>
<evidence type="ECO:0000313" key="4">
    <source>
        <dbReference type="EMBL" id="CAB3783797.1"/>
    </source>
</evidence>
<accession>A0A6J5FN78</accession>
<protein>
    <submittedName>
        <fullName evidence="4">Methyl-accepting chemotaxis protein IV</fullName>
    </submittedName>
</protein>
<dbReference type="GO" id="GO:0007165">
    <property type="term" value="P:signal transduction"/>
    <property type="evidence" value="ECO:0007669"/>
    <property type="project" value="InterPro"/>
</dbReference>
<dbReference type="PANTHER" id="PTHR43531">
    <property type="entry name" value="PROTEIN ICFG"/>
    <property type="match status" value="1"/>
</dbReference>
<dbReference type="GO" id="GO:0006935">
    <property type="term" value="P:chemotaxis"/>
    <property type="evidence" value="ECO:0007669"/>
    <property type="project" value="TreeGrafter"/>
</dbReference>
<evidence type="ECO:0000259" key="3">
    <source>
        <dbReference type="Pfam" id="PF00015"/>
    </source>
</evidence>
<dbReference type="InterPro" id="IPR051310">
    <property type="entry name" value="MCP_chemotaxis"/>
</dbReference>
<dbReference type="Proteomes" id="UP000494119">
    <property type="component" value="Unassembled WGS sequence"/>
</dbReference>
<dbReference type="SUPFAM" id="SSF58104">
    <property type="entry name" value="Methyl-accepting chemotaxis protein (MCP) signaling domain"/>
    <property type="match status" value="1"/>
</dbReference>
<gene>
    <name evidence="4" type="primary">tap_1</name>
    <name evidence="4" type="ORF">LMG28688_01721</name>
</gene>
<dbReference type="InterPro" id="IPR004089">
    <property type="entry name" value="MCPsignal_dom"/>
</dbReference>
<organism evidence="4 5">
    <name type="scientific">Paraburkholderia caffeinitolerans</name>
    <dbReference type="NCBI Taxonomy" id="1723730"/>
    <lineage>
        <taxon>Bacteria</taxon>
        <taxon>Pseudomonadati</taxon>
        <taxon>Pseudomonadota</taxon>
        <taxon>Betaproteobacteria</taxon>
        <taxon>Burkholderiales</taxon>
        <taxon>Burkholderiaceae</taxon>
        <taxon>Paraburkholderia</taxon>
    </lineage>
</organism>
<reference evidence="4 5" key="1">
    <citation type="submission" date="2020-04" db="EMBL/GenBank/DDBJ databases">
        <authorList>
            <person name="De Canck E."/>
        </authorList>
    </citation>
    <scope>NUCLEOTIDE SEQUENCE [LARGE SCALE GENOMIC DNA]</scope>
    <source>
        <strain evidence="4 5">LMG 28688</strain>
    </source>
</reference>
<keyword evidence="1" id="KW-0488">Methylation</keyword>
<dbReference type="Pfam" id="PF00015">
    <property type="entry name" value="MCPsignal"/>
    <property type="match status" value="1"/>
</dbReference>
<dbReference type="PANTHER" id="PTHR43531:SF14">
    <property type="entry name" value="METHYL-ACCEPTING CHEMOTAXIS PROTEIN I-RELATED"/>
    <property type="match status" value="1"/>
</dbReference>
<evidence type="ECO:0000256" key="1">
    <source>
        <dbReference type="ARBA" id="ARBA00022481"/>
    </source>
</evidence>
<proteinExistence type="inferred from homology"/>
<name>A0A6J5FN78_9BURK</name>
<feature type="domain" description="Methyl-accepting transducer" evidence="3">
    <location>
        <begin position="36"/>
        <end position="101"/>
    </location>
</feature>
<dbReference type="GO" id="GO:0004888">
    <property type="term" value="F:transmembrane signaling receptor activity"/>
    <property type="evidence" value="ECO:0007669"/>
    <property type="project" value="TreeGrafter"/>
</dbReference>
<dbReference type="GO" id="GO:0005886">
    <property type="term" value="C:plasma membrane"/>
    <property type="evidence" value="ECO:0007669"/>
    <property type="project" value="TreeGrafter"/>
</dbReference>
<sequence length="136" mass="14595">MRVLAVLQFFMRMRKTRNRQRGWPATRRGRRRAAIKALIEASAQRVDAGSALVNDAGNVIGEMVGSVERVTAIVGEIAAASQEQSTGIEQVNVAVAQMDETTQHNAALVEEASAAAHALAEQAVELREAVGVFKLA</sequence>